<feature type="compositionally biased region" description="Basic and acidic residues" evidence="1">
    <location>
        <begin position="197"/>
        <end position="208"/>
    </location>
</feature>
<evidence type="ECO:0000313" key="3">
    <source>
        <dbReference type="EMBL" id="OTZ97614.1"/>
    </source>
</evidence>
<keyword evidence="2" id="KW-1133">Transmembrane helix</keyword>
<name>A0A9X6K9R6_BACTU</name>
<sequence length="208" mass="23840">MLNALEVILFLASIVSIIVLIIGLLLPKLVLRGEKINRLRVVKIYLSTALISFIICMICINLNPDHKSSNNQTKKTIAPTTSSSQWKSKITEIASSDKTPNEKFDEISIYSHSYKPTKDEIKTFGDEIIKEYTNKTYIKDVSNHEYMLTSIFKSEVVERNASEKPLKDFAFDFWQNSKYNYRGVENATSTATQANERQMDKALRKMNK</sequence>
<dbReference type="AlphaFoldDB" id="A0A9X6K9R6"/>
<evidence type="ECO:0000256" key="2">
    <source>
        <dbReference type="SAM" id="Phobius"/>
    </source>
</evidence>
<reference evidence="3 4" key="1">
    <citation type="submission" date="2016-10" db="EMBL/GenBank/DDBJ databases">
        <title>Comparative genomics of Bacillus thuringiensis reveals a path to pathogens against multiple invertebrate hosts.</title>
        <authorList>
            <person name="Zheng J."/>
            <person name="Gao Q."/>
            <person name="Liu H."/>
            <person name="Peng D."/>
            <person name="Ruan L."/>
            <person name="Sun M."/>
        </authorList>
    </citation>
    <scope>NUCLEOTIDE SEQUENCE [LARGE SCALE GENOMIC DNA]</scope>
    <source>
        <strain evidence="3">HD5</strain>
    </source>
</reference>
<feature type="transmembrane region" description="Helical" evidence="2">
    <location>
        <begin position="42"/>
        <end position="63"/>
    </location>
</feature>
<accession>A0A9X6K9R6</accession>
<feature type="transmembrane region" description="Helical" evidence="2">
    <location>
        <begin position="6"/>
        <end position="30"/>
    </location>
</feature>
<feature type="region of interest" description="Disordered" evidence="1">
    <location>
        <begin position="189"/>
        <end position="208"/>
    </location>
</feature>
<organism evidence="3 4">
    <name type="scientific">Bacillus thuringiensis</name>
    <dbReference type="NCBI Taxonomy" id="1428"/>
    <lineage>
        <taxon>Bacteria</taxon>
        <taxon>Bacillati</taxon>
        <taxon>Bacillota</taxon>
        <taxon>Bacilli</taxon>
        <taxon>Bacillales</taxon>
        <taxon>Bacillaceae</taxon>
        <taxon>Bacillus</taxon>
        <taxon>Bacillus cereus group</taxon>
    </lineage>
</organism>
<evidence type="ECO:0000256" key="1">
    <source>
        <dbReference type="SAM" id="MobiDB-lite"/>
    </source>
</evidence>
<keyword evidence="2" id="KW-0472">Membrane</keyword>
<keyword evidence="2" id="KW-0812">Transmembrane</keyword>
<dbReference type="Proteomes" id="UP000194551">
    <property type="component" value="Unassembled WGS sequence"/>
</dbReference>
<protein>
    <submittedName>
        <fullName evidence="3">Uncharacterized protein</fullName>
    </submittedName>
</protein>
<comment type="caution">
    <text evidence="3">The sequence shown here is derived from an EMBL/GenBank/DDBJ whole genome shotgun (WGS) entry which is preliminary data.</text>
</comment>
<evidence type="ECO:0000313" key="4">
    <source>
        <dbReference type="Proteomes" id="UP000194551"/>
    </source>
</evidence>
<dbReference type="EMBL" id="NFEM01000122">
    <property type="protein sequence ID" value="OTZ97614.1"/>
    <property type="molecule type" value="Genomic_DNA"/>
</dbReference>
<dbReference type="RefSeq" id="WP_080495980.1">
    <property type="nucleotide sequence ID" value="NZ_CAKJXA010000047.1"/>
</dbReference>
<proteinExistence type="predicted"/>
<gene>
    <name evidence="3" type="ORF">BK774_26135</name>
</gene>